<evidence type="ECO:0000313" key="2">
    <source>
        <dbReference type="EMBL" id="KAF7312609.1"/>
    </source>
</evidence>
<evidence type="ECO:0000259" key="1">
    <source>
        <dbReference type="PROSITE" id="PS51840"/>
    </source>
</evidence>
<gene>
    <name evidence="2" type="ORF">MIND_00275000</name>
</gene>
<evidence type="ECO:0000313" key="3">
    <source>
        <dbReference type="Proteomes" id="UP000636479"/>
    </source>
</evidence>
<dbReference type="AlphaFoldDB" id="A0A8H6WHM2"/>
<name>A0A8H6WHM2_9AGAR</name>
<dbReference type="PANTHER" id="PTHR21456:SF1">
    <property type="entry name" value="C2 NT-TYPE DOMAIN-CONTAINING PROTEIN"/>
    <property type="match status" value="1"/>
</dbReference>
<dbReference type="Proteomes" id="UP000636479">
    <property type="component" value="Unassembled WGS sequence"/>
</dbReference>
<dbReference type="InterPro" id="IPR019448">
    <property type="entry name" value="NT-C2"/>
</dbReference>
<keyword evidence="3" id="KW-1185">Reference proteome</keyword>
<dbReference type="PANTHER" id="PTHR21456">
    <property type="entry name" value="FAMILY WITH SEQUENCE SIMILARITY 102"/>
    <property type="match status" value="1"/>
</dbReference>
<protein>
    <recommendedName>
        <fullName evidence="1">C2 NT-type domain-containing protein</fullName>
    </recommendedName>
</protein>
<accession>A0A8H6WHM2</accession>
<dbReference type="OrthoDB" id="3066495at2759"/>
<proteinExistence type="predicted"/>
<dbReference type="PROSITE" id="PS51840">
    <property type="entry name" value="C2_NT"/>
    <property type="match status" value="1"/>
</dbReference>
<reference evidence="2" key="1">
    <citation type="submission" date="2020-05" db="EMBL/GenBank/DDBJ databases">
        <title>Mycena genomes resolve the evolution of fungal bioluminescence.</title>
        <authorList>
            <person name="Tsai I.J."/>
        </authorList>
    </citation>
    <scope>NUCLEOTIDE SEQUENCE</scope>
    <source>
        <strain evidence="2">171206Taipei</strain>
    </source>
</reference>
<dbReference type="RefSeq" id="XP_037224717.1">
    <property type="nucleotide sequence ID" value="XM_037359622.1"/>
</dbReference>
<organism evidence="2 3">
    <name type="scientific">Mycena indigotica</name>
    <dbReference type="NCBI Taxonomy" id="2126181"/>
    <lineage>
        <taxon>Eukaryota</taxon>
        <taxon>Fungi</taxon>
        <taxon>Dikarya</taxon>
        <taxon>Basidiomycota</taxon>
        <taxon>Agaricomycotina</taxon>
        <taxon>Agaricomycetes</taxon>
        <taxon>Agaricomycetidae</taxon>
        <taxon>Agaricales</taxon>
        <taxon>Marasmiineae</taxon>
        <taxon>Mycenaceae</taxon>
        <taxon>Mycena</taxon>
    </lineage>
</organism>
<dbReference type="EMBL" id="JACAZF010000002">
    <property type="protein sequence ID" value="KAF7312609.1"/>
    <property type="molecule type" value="Genomic_DNA"/>
</dbReference>
<dbReference type="Pfam" id="PF10358">
    <property type="entry name" value="NT-C2"/>
    <property type="match status" value="1"/>
</dbReference>
<feature type="domain" description="C2 NT-type" evidence="1">
    <location>
        <begin position="428"/>
        <end position="585"/>
    </location>
</feature>
<sequence>MDKLQLVSLRSASQPGVESRLIIRHEEAGMPGKTLGRLYSAAGTSIARFVNMTALGRGYGPAAVAEPIDNFFDGKQEKGVSVHDLQQRRQIPADIVRGCQRLVNFAFRSETPQTQLTAFKKIIALSTRFPGLNTIFSQNDNVVSTANGLFRLWDRPEDTACDARWHFMCEFAAYCVTERSISALIGRQALSALSSAVDVSSGLSVIEHVLNASEYDAQIPFDSHLSIRYLASILRLKGFWQYLQSEVEGEGHIYSGIADKLLRRAIFLLQDLGSDNDAEAAETATSFVPLCLDEEGVDLYCGSILRGLRTHVFSIPSSVANQLWYRNLVEVVTAIRQLEWATRLPVSRQLVLDDIYERHFPFRMKEVEVIVELLGVTTEQAEQETHTDAESDSLDPVIDSEFSGPVHSSGLPLTEYIRPTSTGLAAQLRQLLPRRALFRVRIHIHQVSNVPYEDGELAARWKFKNTRKITEFNDEEPASPRGQTLWRPLHDYSAAWDHQLWAYVQMSIDRNSHELVQHPFKLSILQRVLNGANRDPVLGALDLDLAEYTDSNPQSGPAKGIINRRYLLNYSKTNALAQLSIHVEPVGQAPQFIARRLAGFPPPIENFPPEVSDDGINI</sequence>
<dbReference type="InterPro" id="IPR039931">
    <property type="entry name" value="EEIG1/2-like"/>
</dbReference>
<dbReference type="GeneID" id="59342138"/>
<comment type="caution">
    <text evidence="2">The sequence shown here is derived from an EMBL/GenBank/DDBJ whole genome shotgun (WGS) entry which is preliminary data.</text>
</comment>